<dbReference type="Proteomes" id="UP001370758">
    <property type="component" value="Unassembled WGS sequence"/>
</dbReference>
<comment type="caution">
    <text evidence="2">The sequence shown here is derived from an EMBL/GenBank/DDBJ whole genome shotgun (WGS) entry which is preliminary data.</text>
</comment>
<feature type="region of interest" description="Disordered" evidence="1">
    <location>
        <begin position="139"/>
        <end position="161"/>
    </location>
</feature>
<evidence type="ECO:0000313" key="3">
    <source>
        <dbReference type="Proteomes" id="UP001370758"/>
    </source>
</evidence>
<dbReference type="EMBL" id="JAVHJL010000001">
    <property type="protein sequence ID" value="KAK6511203.1"/>
    <property type="molecule type" value="Genomic_DNA"/>
</dbReference>
<evidence type="ECO:0000313" key="2">
    <source>
        <dbReference type="EMBL" id="KAK6511203.1"/>
    </source>
</evidence>
<protein>
    <submittedName>
        <fullName evidence="2">Uncharacterized protein</fullName>
    </submittedName>
</protein>
<dbReference type="AlphaFoldDB" id="A0AAV9WLQ3"/>
<name>A0AAV9WLQ3_9PEZI</name>
<sequence>MERQLPLPYKIVIIRKESEEWLLAHTSIFDCAEPPRLPTLGQNDLEIKDSRFQLAVYSTACLVFIEQVLEKINASPALEGTGCKYCIFGADTANLDGRWEKICIILKLANCNDTFRAVVGEPGYSRVCQAEEEELSHAFEQSRLETPVPSEASVPSVPVPA</sequence>
<proteinExistence type="predicted"/>
<accession>A0AAV9WLQ3</accession>
<keyword evidence="3" id="KW-1185">Reference proteome</keyword>
<organism evidence="2 3">
    <name type="scientific">Arthrobotrys musiformis</name>
    <dbReference type="NCBI Taxonomy" id="47236"/>
    <lineage>
        <taxon>Eukaryota</taxon>
        <taxon>Fungi</taxon>
        <taxon>Dikarya</taxon>
        <taxon>Ascomycota</taxon>
        <taxon>Pezizomycotina</taxon>
        <taxon>Orbiliomycetes</taxon>
        <taxon>Orbiliales</taxon>
        <taxon>Orbiliaceae</taxon>
        <taxon>Arthrobotrys</taxon>
    </lineage>
</organism>
<reference evidence="2 3" key="1">
    <citation type="submission" date="2023-08" db="EMBL/GenBank/DDBJ databases">
        <authorList>
            <person name="Palmer J.M."/>
        </authorList>
    </citation>
    <scope>NUCLEOTIDE SEQUENCE [LARGE SCALE GENOMIC DNA]</scope>
    <source>
        <strain evidence="2 3">TWF481</strain>
    </source>
</reference>
<feature type="compositionally biased region" description="Low complexity" evidence="1">
    <location>
        <begin position="147"/>
        <end position="161"/>
    </location>
</feature>
<gene>
    <name evidence="2" type="ORF">TWF481_000124</name>
</gene>
<evidence type="ECO:0000256" key="1">
    <source>
        <dbReference type="SAM" id="MobiDB-lite"/>
    </source>
</evidence>